<dbReference type="SMART" id="SM00487">
    <property type="entry name" value="DEXDc"/>
    <property type="match status" value="1"/>
</dbReference>
<dbReference type="InterPro" id="IPR011545">
    <property type="entry name" value="DEAD/DEAH_box_helicase_dom"/>
</dbReference>
<dbReference type="GO" id="GO:0140097">
    <property type="term" value="F:catalytic activity, acting on DNA"/>
    <property type="evidence" value="ECO:0007669"/>
    <property type="project" value="UniProtKB-ARBA"/>
</dbReference>
<dbReference type="Gene3D" id="1.10.3210.30">
    <property type="match status" value="1"/>
</dbReference>
<dbReference type="PROSITE" id="PS51643">
    <property type="entry name" value="HD_CAS3"/>
    <property type="match status" value="1"/>
</dbReference>
<dbReference type="InterPro" id="IPR006474">
    <property type="entry name" value="Helicase_Cas3_CRISPR-ass_core"/>
</dbReference>
<reference evidence="11" key="1">
    <citation type="submission" date="2016-03" db="EMBL/GenBank/DDBJ databases">
        <authorList>
            <person name="Borrel G."/>
            <person name="Mccann A."/>
            <person name="O'Toole P.W."/>
        </authorList>
    </citation>
    <scope>NUCLEOTIDE SEQUENCE</scope>
    <source>
        <strain evidence="11">183</strain>
    </source>
</reference>
<dbReference type="GO" id="GO:0016787">
    <property type="term" value="F:hydrolase activity"/>
    <property type="evidence" value="ECO:0007669"/>
    <property type="project" value="UniProtKB-KW"/>
</dbReference>
<protein>
    <recommendedName>
        <fullName evidence="10">HD Cas3-type domain-containing protein</fullName>
    </recommendedName>
</protein>
<dbReference type="Proteomes" id="UP000752814">
    <property type="component" value="Unassembled WGS sequence"/>
</dbReference>
<keyword evidence="3" id="KW-0540">Nuclease</keyword>
<dbReference type="InterPro" id="IPR006483">
    <property type="entry name" value="CRISPR-assoc_Cas3_HD"/>
</dbReference>
<dbReference type="PANTHER" id="PTHR47963">
    <property type="entry name" value="DEAD-BOX ATP-DEPENDENT RNA HELICASE 47, MITOCHONDRIAL"/>
    <property type="match status" value="1"/>
</dbReference>
<keyword evidence="8" id="KW-0067">ATP-binding</keyword>
<sequence>MHYYGEYFSENEKQAIFIALKYHDYGKVNYQFQNKLLKKLEKPLLHNQDLDEFYGDMSIPHGYLSPAFLPYESMIGDFDKEWVISIINAIYYHHTRQDCSKEDVHRTLEADIYPRFQNDYKLQNSYLSKVFKKGIFVELDRWERYAVVKGILNRLDYVASSNDDLSIELDPLQNGQRYDEIVESKLTSKWKLRSVQEEMKDHTDENMIVVASTGIGKTEAALLWGRGSKLFYTLPLKVAINAIYERIHDSTEGYGYENSIFLHSDSLSLLMQEDADADALTKYRRSKLFSYPLTVCTVDQLFTFVYKYLGCEMIPATLKYSKVVIDEIQSYSPDILAKILFGLKIIDHLGGKFAIVTATFPPILEYLIKNKTKIAYRKPTPFLSPYETRHMISYVEGDFDYLEILRNSVSKKVLVICNTVNRACEVFQNLRHDCRNVHLIHSRYQKRHRDVLEAEILKFSDGDENGIWVSTQIVEASLDIDFDELYTEMCPADNLLQRLGRCYRKRNYSGTAPNVHIHNTRSGVSSIYDPEIYDLSVERLKQYDNKFFTEKEKISYVESVYSHELLKNTQYFKKLLKEYNSLEKFAFSDFSKKEATEKFRDILTITIIPDEQYDILLNNGMIDKLRSVIDNPHTKTSRRQKYLDDLMQYTISVNPMIFSKEIMPDKDSICSSVKIYRVNAMYDFDEESHMGVGLTIQSLNENFSNQL</sequence>
<evidence type="ECO:0000256" key="2">
    <source>
        <dbReference type="ARBA" id="ARBA00009046"/>
    </source>
</evidence>
<dbReference type="GO" id="GO:0003724">
    <property type="term" value="F:RNA helicase activity"/>
    <property type="evidence" value="ECO:0007669"/>
    <property type="project" value="TreeGrafter"/>
</dbReference>
<keyword evidence="6" id="KW-0378">Hydrolase</keyword>
<evidence type="ECO:0000313" key="11">
    <source>
        <dbReference type="EMBL" id="TQS84650.1"/>
    </source>
</evidence>
<name>A0A8J8PCT5_9ARCH</name>
<comment type="similarity">
    <text evidence="2">In the central section; belongs to the CRISPR-associated helicase Cas3 family.</text>
</comment>
<dbReference type="GO" id="GO:0004518">
    <property type="term" value="F:nuclease activity"/>
    <property type="evidence" value="ECO:0007669"/>
    <property type="project" value="UniProtKB-KW"/>
</dbReference>
<feature type="domain" description="HD Cas3-type" evidence="10">
    <location>
        <begin position="1"/>
        <end position="158"/>
    </location>
</feature>
<evidence type="ECO:0000256" key="1">
    <source>
        <dbReference type="ARBA" id="ARBA00006847"/>
    </source>
</evidence>
<dbReference type="GO" id="GO:0051607">
    <property type="term" value="P:defense response to virus"/>
    <property type="evidence" value="ECO:0007669"/>
    <property type="project" value="UniProtKB-KW"/>
</dbReference>
<keyword evidence="7" id="KW-0347">Helicase</keyword>
<dbReference type="GO" id="GO:0046872">
    <property type="term" value="F:metal ion binding"/>
    <property type="evidence" value="ECO:0007669"/>
    <property type="project" value="UniProtKB-KW"/>
</dbReference>
<dbReference type="EMBL" id="LVVT01000001">
    <property type="protein sequence ID" value="TQS84650.1"/>
    <property type="molecule type" value="Genomic_DNA"/>
</dbReference>
<evidence type="ECO:0000256" key="9">
    <source>
        <dbReference type="ARBA" id="ARBA00023118"/>
    </source>
</evidence>
<dbReference type="InterPro" id="IPR027417">
    <property type="entry name" value="P-loop_NTPase"/>
</dbReference>
<dbReference type="CDD" id="cd09641">
    <property type="entry name" value="Cas3''_I"/>
    <property type="match status" value="1"/>
</dbReference>
<evidence type="ECO:0000256" key="3">
    <source>
        <dbReference type="ARBA" id="ARBA00022722"/>
    </source>
</evidence>
<dbReference type="PANTHER" id="PTHR47963:SF9">
    <property type="entry name" value="CRISPR-ASSOCIATED ENDONUCLEASE_HELICASE CAS3"/>
    <property type="match status" value="1"/>
</dbReference>
<evidence type="ECO:0000256" key="4">
    <source>
        <dbReference type="ARBA" id="ARBA00022723"/>
    </source>
</evidence>
<dbReference type="Pfam" id="PF00270">
    <property type="entry name" value="DEAD"/>
    <property type="match status" value="1"/>
</dbReference>
<evidence type="ECO:0000256" key="6">
    <source>
        <dbReference type="ARBA" id="ARBA00022801"/>
    </source>
</evidence>
<proteinExistence type="inferred from homology"/>
<dbReference type="AlphaFoldDB" id="A0A8J8PCT5"/>
<evidence type="ECO:0000256" key="5">
    <source>
        <dbReference type="ARBA" id="ARBA00022741"/>
    </source>
</evidence>
<keyword evidence="5" id="KW-0547">Nucleotide-binding</keyword>
<organism evidence="11 12">
    <name type="scientific">Candidatus Methanomassiliicoccus intestinalis</name>
    <dbReference type="NCBI Taxonomy" id="1406512"/>
    <lineage>
        <taxon>Archaea</taxon>
        <taxon>Methanobacteriati</taxon>
        <taxon>Thermoplasmatota</taxon>
        <taxon>Thermoplasmata</taxon>
        <taxon>Methanomassiliicoccales</taxon>
        <taxon>Methanomassiliicoccaceae</taxon>
        <taxon>Methanomassiliicoccus</taxon>
    </lineage>
</organism>
<dbReference type="Gene3D" id="3.40.50.300">
    <property type="entry name" value="P-loop containing nucleotide triphosphate hydrolases"/>
    <property type="match status" value="2"/>
</dbReference>
<evidence type="ECO:0000256" key="7">
    <source>
        <dbReference type="ARBA" id="ARBA00022806"/>
    </source>
</evidence>
<dbReference type="InterPro" id="IPR014001">
    <property type="entry name" value="Helicase_ATP-bd"/>
</dbReference>
<comment type="similarity">
    <text evidence="1">In the N-terminal section; belongs to the CRISPR-associated nuclease Cas3-HD family.</text>
</comment>
<dbReference type="GO" id="GO:0003723">
    <property type="term" value="F:RNA binding"/>
    <property type="evidence" value="ECO:0007669"/>
    <property type="project" value="TreeGrafter"/>
</dbReference>
<dbReference type="SUPFAM" id="SSF52540">
    <property type="entry name" value="P-loop containing nucleoside triphosphate hydrolases"/>
    <property type="match status" value="1"/>
</dbReference>
<dbReference type="NCBIfam" id="TIGR01587">
    <property type="entry name" value="cas3_core"/>
    <property type="match status" value="1"/>
</dbReference>
<dbReference type="GO" id="GO:0005524">
    <property type="term" value="F:ATP binding"/>
    <property type="evidence" value="ECO:0007669"/>
    <property type="project" value="UniProtKB-KW"/>
</dbReference>
<keyword evidence="9" id="KW-0051">Antiviral defense</keyword>
<keyword evidence="4" id="KW-0479">Metal-binding</keyword>
<dbReference type="InterPro" id="IPR050547">
    <property type="entry name" value="DEAD_box_RNA_helicases"/>
</dbReference>
<dbReference type="InterPro" id="IPR038257">
    <property type="entry name" value="CRISPR-assoc_Cas3_HD_sf"/>
</dbReference>
<accession>A0A8J8PCT5</accession>
<dbReference type="InterPro" id="IPR054712">
    <property type="entry name" value="Cas3-like_dom"/>
</dbReference>
<gene>
    <name evidence="11" type="ORF">A3207_01000</name>
</gene>
<evidence type="ECO:0000313" key="12">
    <source>
        <dbReference type="Proteomes" id="UP000752814"/>
    </source>
</evidence>
<comment type="caution">
    <text evidence="11">The sequence shown here is derived from an EMBL/GenBank/DDBJ whole genome shotgun (WGS) entry which is preliminary data.</text>
</comment>
<evidence type="ECO:0000256" key="8">
    <source>
        <dbReference type="ARBA" id="ARBA00022840"/>
    </source>
</evidence>
<evidence type="ECO:0000259" key="10">
    <source>
        <dbReference type="PROSITE" id="PS51643"/>
    </source>
</evidence>
<dbReference type="NCBIfam" id="TIGR01596">
    <property type="entry name" value="cas3_HD"/>
    <property type="match status" value="1"/>
</dbReference>
<dbReference type="Pfam" id="PF22590">
    <property type="entry name" value="Cas3-like_C_2"/>
    <property type="match status" value="1"/>
</dbReference>